<gene>
    <name evidence="11" type="primary">Dyak\GE22541</name>
    <name evidence="11" type="synonym">dyak_GLEANR_6208</name>
    <name evidence="11" type="synonym">GE22541</name>
    <name evidence="11" type="ORF">Dyak_GE22541</name>
</gene>
<evidence type="ECO:0000313" key="11">
    <source>
        <dbReference type="EMBL" id="EDW95388.2"/>
    </source>
</evidence>
<dbReference type="PANTHER" id="PTHR42643">
    <property type="entry name" value="IONOTROPIC RECEPTOR 20A-RELATED"/>
    <property type="match status" value="1"/>
</dbReference>
<organism evidence="11 12">
    <name type="scientific">Drosophila yakuba</name>
    <name type="common">Fruit fly</name>
    <dbReference type="NCBI Taxonomy" id="7245"/>
    <lineage>
        <taxon>Eukaryota</taxon>
        <taxon>Metazoa</taxon>
        <taxon>Ecdysozoa</taxon>
        <taxon>Arthropoda</taxon>
        <taxon>Hexapoda</taxon>
        <taxon>Insecta</taxon>
        <taxon>Pterygota</taxon>
        <taxon>Neoptera</taxon>
        <taxon>Endopterygota</taxon>
        <taxon>Diptera</taxon>
        <taxon>Brachycera</taxon>
        <taxon>Muscomorpha</taxon>
        <taxon>Ephydroidea</taxon>
        <taxon>Drosophilidae</taxon>
        <taxon>Drosophila</taxon>
        <taxon>Sophophora</taxon>
    </lineage>
</organism>
<dbReference type="FunFam" id="1.10.287.70:FF:000208">
    <property type="entry name" value="Blast:Probable glutamate receptor"/>
    <property type="match status" value="1"/>
</dbReference>
<dbReference type="FunFam" id="3.40.190.10:FF:000283">
    <property type="entry name" value="Blast:Probable glutamate receptor"/>
    <property type="match status" value="1"/>
</dbReference>
<keyword evidence="4 9" id="KW-0812">Transmembrane</keyword>
<reference evidence="11 12" key="2">
    <citation type="journal article" date="2007" name="PLoS Biol.">
        <title>Principles of genome evolution in the Drosophila melanogaster species group.</title>
        <authorList>
            <person name="Ranz J.M."/>
            <person name="Maurin D."/>
            <person name="Chan Y.S."/>
            <person name="von Grotthuss M."/>
            <person name="Hillier L.W."/>
            <person name="Roote J."/>
            <person name="Ashburner M."/>
            <person name="Bergman C.M."/>
        </authorList>
    </citation>
    <scope>NUCLEOTIDE SEQUENCE [LARGE SCALE GENOMIC DNA]</scope>
    <source>
        <strain evidence="12">Tai18E2 / Tucson 14021-0261.01</strain>
    </source>
</reference>
<dbReference type="Proteomes" id="UP000002282">
    <property type="component" value="Chromosome 3L"/>
</dbReference>
<evidence type="ECO:0000256" key="3">
    <source>
        <dbReference type="ARBA" id="ARBA00022475"/>
    </source>
</evidence>
<feature type="transmembrane region" description="Helical" evidence="9">
    <location>
        <begin position="678"/>
        <end position="700"/>
    </location>
</feature>
<evidence type="ECO:0000256" key="6">
    <source>
        <dbReference type="ARBA" id="ARBA00023136"/>
    </source>
</evidence>
<keyword evidence="12" id="KW-1185">Reference proteome</keyword>
<evidence type="ECO:0000256" key="9">
    <source>
        <dbReference type="SAM" id="Phobius"/>
    </source>
</evidence>
<keyword evidence="3" id="KW-1003">Cell membrane</keyword>
<evidence type="ECO:0000256" key="5">
    <source>
        <dbReference type="ARBA" id="ARBA00022989"/>
    </source>
</evidence>
<dbReference type="GO" id="GO:0005886">
    <property type="term" value="C:plasma membrane"/>
    <property type="evidence" value="ECO:0007669"/>
    <property type="project" value="UniProtKB-SubCell"/>
</dbReference>
<dbReference type="SUPFAM" id="SSF53850">
    <property type="entry name" value="Periplasmic binding protein-like II"/>
    <property type="match status" value="1"/>
</dbReference>
<dbReference type="HOGENOM" id="CLU_015993_0_0_1"/>
<keyword evidence="8" id="KW-0325">Glycoprotein</keyword>
<dbReference type="GO" id="GO:0050907">
    <property type="term" value="P:detection of chemical stimulus involved in sensory perception"/>
    <property type="evidence" value="ECO:0007669"/>
    <property type="project" value="EnsemblMetazoa"/>
</dbReference>
<feature type="transmembrane region" description="Helical" evidence="9">
    <location>
        <begin position="432"/>
        <end position="453"/>
    </location>
</feature>
<dbReference type="GO" id="GO:0015276">
    <property type="term" value="F:ligand-gated monoatomic ion channel activity"/>
    <property type="evidence" value="ECO:0007669"/>
    <property type="project" value="InterPro"/>
</dbReference>
<keyword evidence="6 9" id="KW-0472">Membrane</keyword>
<evidence type="ECO:0000256" key="1">
    <source>
        <dbReference type="ARBA" id="ARBA00004651"/>
    </source>
</evidence>
<name>B4PH18_DROYA</name>
<evidence type="ECO:0000256" key="7">
    <source>
        <dbReference type="ARBA" id="ARBA00023170"/>
    </source>
</evidence>
<reference evidence="11 12" key="1">
    <citation type="journal article" date="2007" name="Nature">
        <title>Evolution of genes and genomes on the Drosophila phylogeny.</title>
        <authorList>
            <consortium name="Drosophila 12 Genomes Consortium"/>
            <person name="Clark A.G."/>
            <person name="Eisen M.B."/>
            <person name="Smith D.R."/>
            <person name="Bergman C.M."/>
            <person name="Oliver B."/>
            <person name="Markow T.A."/>
            <person name="Kaufman T.C."/>
            <person name="Kellis M."/>
            <person name="Gelbart W."/>
            <person name="Iyer V.N."/>
            <person name="Pollard D.A."/>
            <person name="Sackton T.B."/>
            <person name="Larracuente A.M."/>
            <person name="Singh N.D."/>
            <person name="Abad J.P."/>
            <person name="Abt D.N."/>
            <person name="Adryan B."/>
            <person name="Aguade M."/>
            <person name="Akashi H."/>
            <person name="Anderson W.W."/>
            <person name="Aquadro C.F."/>
            <person name="Ardell D.H."/>
            <person name="Arguello R."/>
            <person name="Artieri C.G."/>
            <person name="Barbash D.A."/>
            <person name="Barker D."/>
            <person name="Barsanti P."/>
            <person name="Batterham P."/>
            <person name="Batzoglou S."/>
            <person name="Begun D."/>
            <person name="Bhutkar A."/>
            <person name="Blanco E."/>
            <person name="Bosak S.A."/>
            <person name="Bradley R.K."/>
            <person name="Brand A.D."/>
            <person name="Brent M.R."/>
            <person name="Brooks A.N."/>
            <person name="Brown R.H."/>
            <person name="Butlin R.K."/>
            <person name="Caggese C."/>
            <person name="Calvi B.R."/>
            <person name="Bernardo de Carvalho A."/>
            <person name="Caspi A."/>
            <person name="Castrezana S."/>
            <person name="Celniker S.E."/>
            <person name="Chang J.L."/>
            <person name="Chapple C."/>
            <person name="Chatterji S."/>
            <person name="Chinwalla A."/>
            <person name="Civetta A."/>
            <person name="Clifton S.W."/>
            <person name="Comeron J.M."/>
            <person name="Costello J.C."/>
            <person name="Coyne J.A."/>
            <person name="Daub J."/>
            <person name="David R.G."/>
            <person name="Delcher A.L."/>
            <person name="Delehaunty K."/>
            <person name="Do C.B."/>
            <person name="Ebling H."/>
            <person name="Edwards K."/>
            <person name="Eickbush T."/>
            <person name="Evans J.D."/>
            <person name="Filipski A."/>
            <person name="Findeiss S."/>
            <person name="Freyhult E."/>
            <person name="Fulton L."/>
            <person name="Fulton R."/>
            <person name="Garcia A.C."/>
            <person name="Gardiner A."/>
            <person name="Garfield D.A."/>
            <person name="Garvin B.E."/>
            <person name="Gibson G."/>
            <person name="Gilbert D."/>
            <person name="Gnerre S."/>
            <person name="Godfrey J."/>
            <person name="Good R."/>
            <person name="Gotea V."/>
            <person name="Gravely B."/>
            <person name="Greenberg A.J."/>
            <person name="Griffiths-Jones S."/>
            <person name="Gross S."/>
            <person name="Guigo R."/>
            <person name="Gustafson E.A."/>
            <person name="Haerty W."/>
            <person name="Hahn M.W."/>
            <person name="Halligan D.L."/>
            <person name="Halpern A.L."/>
            <person name="Halter G.M."/>
            <person name="Han M.V."/>
            <person name="Heger A."/>
            <person name="Hillier L."/>
            <person name="Hinrichs A.S."/>
            <person name="Holmes I."/>
            <person name="Hoskins R.A."/>
            <person name="Hubisz M.J."/>
            <person name="Hultmark D."/>
            <person name="Huntley M.A."/>
            <person name="Jaffe D.B."/>
            <person name="Jagadeeshan S."/>
            <person name="Jeck W.R."/>
            <person name="Johnson J."/>
            <person name="Jones C.D."/>
            <person name="Jordan W.C."/>
            <person name="Karpen G.H."/>
            <person name="Kataoka E."/>
            <person name="Keightley P.D."/>
            <person name="Kheradpour P."/>
            <person name="Kirkness E.F."/>
            <person name="Koerich L.B."/>
            <person name="Kristiansen K."/>
            <person name="Kudrna D."/>
            <person name="Kulathinal R.J."/>
            <person name="Kumar S."/>
            <person name="Kwok R."/>
            <person name="Lander E."/>
            <person name="Langley C.H."/>
            <person name="Lapoint R."/>
            <person name="Lazzaro B.P."/>
            <person name="Lee S.J."/>
            <person name="Levesque L."/>
            <person name="Li R."/>
            <person name="Lin C.F."/>
            <person name="Lin M.F."/>
            <person name="Lindblad-Toh K."/>
            <person name="Llopart A."/>
            <person name="Long M."/>
            <person name="Low L."/>
            <person name="Lozovsky E."/>
            <person name="Lu J."/>
            <person name="Luo M."/>
            <person name="Machado C.A."/>
            <person name="Makalowski W."/>
            <person name="Marzo M."/>
            <person name="Matsuda M."/>
            <person name="Matzkin L."/>
            <person name="McAllister B."/>
            <person name="McBride C.S."/>
            <person name="McKernan B."/>
            <person name="McKernan K."/>
            <person name="Mendez-Lago M."/>
            <person name="Minx P."/>
            <person name="Mollenhauer M.U."/>
            <person name="Montooth K."/>
            <person name="Mount S.M."/>
            <person name="Mu X."/>
            <person name="Myers E."/>
            <person name="Negre B."/>
            <person name="Newfeld S."/>
            <person name="Nielsen R."/>
            <person name="Noor M.A."/>
            <person name="O'Grady P."/>
            <person name="Pachter L."/>
            <person name="Papaceit M."/>
            <person name="Parisi M.J."/>
            <person name="Parisi M."/>
            <person name="Parts L."/>
            <person name="Pedersen J.S."/>
            <person name="Pesole G."/>
            <person name="Phillippy A.M."/>
            <person name="Ponting C.P."/>
            <person name="Pop M."/>
            <person name="Porcelli D."/>
            <person name="Powell J.R."/>
            <person name="Prohaska S."/>
            <person name="Pruitt K."/>
            <person name="Puig M."/>
            <person name="Quesneville H."/>
            <person name="Ram K.R."/>
            <person name="Rand D."/>
            <person name="Rasmussen M.D."/>
            <person name="Reed L.K."/>
            <person name="Reenan R."/>
            <person name="Reily A."/>
            <person name="Remington K.A."/>
            <person name="Rieger T.T."/>
            <person name="Ritchie M.G."/>
            <person name="Robin C."/>
            <person name="Rogers Y.H."/>
            <person name="Rohde C."/>
            <person name="Rozas J."/>
            <person name="Rubenfield M.J."/>
            <person name="Ruiz A."/>
            <person name="Russo S."/>
            <person name="Salzberg S.L."/>
            <person name="Sanchez-Gracia A."/>
            <person name="Saranga D.J."/>
            <person name="Sato H."/>
            <person name="Schaeffer S.W."/>
            <person name="Schatz M.C."/>
            <person name="Schlenke T."/>
            <person name="Schwartz R."/>
            <person name="Segarra C."/>
            <person name="Singh R.S."/>
            <person name="Sirot L."/>
            <person name="Sirota M."/>
            <person name="Sisneros N.B."/>
            <person name="Smith C.D."/>
            <person name="Smith T.F."/>
            <person name="Spieth J."/>
            <person name="Stage D.E."/>
            <person name="Stark A."/>
            <person name="Stephan W."/>
            <person name="Strausberg R.L."/>
            <person name="Strempel S."/>
            <person name="Sturgill D."/>
            <person name="Sutton G."/>
            <person name="Sutton G.G."/>
            <person name="Tao W."/>
            <person name="Teichmann S."/>
            <person name="Tobari Y.N."/>
            <person name="Tomimura Y."/>
            <person name="Tsolas J.M."/>
            <person name="Valente V.L."/>
            <person name="Venter E."/>
            <person name="Venter J.C."/>
            <person name="Vicario S."/>
            <person name="Vieira F.G."/>
            <person name="Vilella A.J."/>
            <person name="Villasante A."/>
            <person name="Walenz B."/>
            <person name="Wang J."/>
            <person name="Wasserman M."/>
            <person name="Watts T."/>
            <person name="Wilson D."/>
            <person name="Wilson R.K."/>
            <person name="Wing R.A."/>
            <person name="Wolfner M.F."/>
            <person name="Wong A."/>
            <person name="Wong G.K."/>
            <person name="Wu C.I."/>
            <person name="Wu G."/>
            <person name="Yamamoto D."/>
            <person name="Yang H.P."/>
            <person name="Yang S.P."/>
            <person name="Yorke J.A."/>
            <person name="Yoshida K."/>
            <person name="Zdobnov E."/>
            <person name="Zhang P."/>
            <person name="Zhang Y."/>
            <person name="Zimin A.V."/>
            <person name="Baldwin J."/>
            <person name="Abdouelleil A."/>
            <person name="Abdulkadir J."/>
            <person name="Abebe A."/>
            <person name="Abera B."/>
            <person name="Abreu J."/>
            <person name="Acer S.C."/>
            <person name="Aftuck L."/>
            <person name="Alexander A."/>
            <person name="An P."/>
            <person name="Anderson E."/>
            <person name="Anderson S."/>
            <person name="Arachi H."/>
            <person name="Azer M."/>
            <person name="Bachantsang P."/>
            <person name="Barry A."/>
            <person name="Bayul T."/>
            <person name="Berlin A."/>
            <person name="Bessette D."/>
            <person name="Bloom T."/>
            <person name="Blye J."/>
            <person name="Boguslavskiy L."/>
            <person name="Bonnet C."/>
            <person name="Boukhgalter B."/>
            <person name="Bourzgui I."/>
            <person name="Brown A."/>
            <person name="Cahill P."/>
            <person name="Channer S."/>
            <person name="Cheshatsang Y."/>
            <person name="Chuda L."/>
            <person name="Citroen M."/>
            <person name="Collymore A."/>
            <person name="Cooke P."/>
            <person name="Costello M."/>
            <person name="D'Aco K."/>
            <person name="Daza R."/>
            <person name="De Haan G."/>
            <person name="DeGray S."/>
            <person name="DeMaso C."/>
            <person name="Dhargay N."/>
            <person name="Dooley K."/>
            <person name="Dooley E."/>
            <person name="Doricent M."/>
            <person name="Dorje P."/>
            <person name="Dorjee K."/>
            <person name="Dupes A."/>
            <person name="Elong R."/>
            <person name="Falk J."/>
            <person name="Farina A."/>
            <person name="Faro S."/>
            <person name="Ferguson D."/>
            <person name="Fisher S."/>
            <person name="Foley C.D."/>
            <person name="Franke A."/>
            <person name="Friedrich D."/>
            <person name="Gadbois L."/>
            <person name="Gearin G."/>
            <person name="Gearin C.R."/>
            <person name="Giannoukos G."/>
            <person name="Goode T."/>
            <person name="Graham J."/>
            <person name="Grandbois E."/>
            <person name="Grewal S."/>
            <person name="Gyaltsen K."/>
            <person name="Hafez N."/>
            <person name="Hagos B."/>
            <person name="Hall J."/>
            <person name="Henson C."/>
            <person name="Hollinger A."/>
            <person name="Honan T."/>
            <person name="Huard M.D."/>
            <person name="Hughes L."/>
            <person name="Hurhula B."/>
            <person name="Husby M.E."/>
            <person name="Kamat A."/>
            <person name="Kanga B."/>
            <person name="Kashin S."/>
            <person name="Khazanovich D."/>
            <person name="Kisner P."/>
            <person name="Lance K."/>
            <person name="Lara M."/>
            <person name="Lee W."/>
            <person name="Lennon N."/>
            <person name="Letendre F."/>
            <person name="LeVine R."/>
            <person name="Lipovsky A."/>
            <person name="Liu X."/>
            <person name="Liu J."/>
            <person name="Liu S."/>
            <person name="Lokyitsang T."/>
            <person name="Lokyitsang Y."/>
            <person name="Lubonja R."/>
            <person name="Lui A."/>
            <person name="MacDonald P."/>
            <person name="Magnisalis V."/>
            <person name="Maru K."/>
            <person name="Matthews C."/>
            <person name="McCusker W."/>
            <person name="McDonough S."/>
            <person name="Mehta T."/>
            <person name="Meldrim J."/>
            <person name="Meneus L."/>
            <person name="Mihai O."/>
            <person name="Mihalev A."/>
            <person name="Mihova T."/>
            <person name="Mittelman R."/>
            <person name="Mlenga V."/>
            <person name="Montmayeur A."/>
            <person name="Mulrain L."/>
            <person name="Navidi A."/>
            <person name="Naylor J."/>
            <person name="Negash T."/>
            <person name="Nguyen T."/>
            <person name="Nguyen N."/>
            <person name="Nicol R."/>
            <person name="Norbu C."/>
            <person name="Norbu N."/>
            <person name="Novod N."/>
            <person name="O'Neill B."/>
            <person name="Osman S."/>
            <person name="Markiewicz E."/>
            <person name="Oyono O.L."/>
            <person name="Patti C."/>
            <person name="Phunkhang P."/>
            <person name="Pierre F."/>
            <person name="Priest M."/>
            <person name="Raghuraman S."/>
            <person name="Rege F."/>
            <person name="Reyes R."/>
            <person name="Rise C."/>
            <person name="Rogov P."/>
            <person name="Ross K."/>
            <person name="Ryan E."/>
            <person name="Settipalli S."/>
            <person name="Shea T."/>
            <person name="Sherpa N."/>
            <person name="Shi L."/>
            <person name="Shih D."/>
            <person name="Sparrow T."/>
            <person name="Spaulding J."/>
            <person name="Stalker J."/>
            <person name="Stange-Thomann N."/>
            <person name="Stavropoulos S."/>
            <person name="Stone C."/>
            <person name="Strader C."/>
            <person name="Tesfaye S."/>
            <person name="Thomson T."/>
            <person name="Thoulutsang Y."/>
            <person name="Thoulutsang D."/>
            <person name="Topham K."/>
            <person name="Topping I."/>
            <person name="Tsamla T."/>
            <person name="Vassiliev H."/>
            <person name="Vo A."/>
            <person name="Wangchuk T."/>
            <person name="Wangdi T."/>
            <person name="Weiand M."/>
            <person name="Wilkinson J."/>
            <person name="Wilson A."/>
            <person name="Yadav S."/>
            <person name="Young G."/>
            <person name="Yu Q."/>
            <person name="Zembek L."/>
            <person name="Zhong D."/>
            <person name="Zimmer A."/>
            <person name="Zwirko Z."/>
            <person name="Jaffe D.B."/>
            <person name="Alvarez P."/>
            <person name="Brockman W."/>
            <person name="Butler J."/>
            <person name="Chin C."/>
            <person name="Gnerre S."/>
            <person name="Grabherr M."/>
            <person name="Kleber M."/>
            <person name="Mauceli E."/>
            <person name="MacCallum I."/>
        </authorList>
    </citation>
    <scope>NUCLEOTIDE SEQUENCE [LARGE SCALE GENOMIC DNA]</scope>
    <source>
        <strain evidence="12">Tai18E2 / Tucson 14021-0261.01</strain>
    </source>
</reference>
<dbReference type="Gene3D" id="3.40.190.10">
    <property type="entry name" value="Periplasmic binding protein-like II"/>
    <property type="match status" value="1"/>
</dbReference>
<sequence length="718" mass="82797">MQFLNAITGECPFAYKSRGLESLKKRVRDMQKRKDSNSLILAVMKVQVARWLPLLFFLLVSGTPRVAGSWRSENSRQDPDPKTRWGNQLPDMLVAYYRHHGVHSLMLVVCHTDIADFRLWTLWQHFNLNNFYVQVSSETSLRDLQHVDALGEHKDAPPPKSFHANNSTHWETSFLLPTLPYKLGIVLLEFSSECALNLLRWSAASEHNYFTTNRFWLLLTDDPGDIDLLEDPEIFIPPDSELRVLHYENDGNFSSSLIDLYKVAAWKPLKKTFVGHSIRNSRHVIHALQHFGSAITYRQDLEGIVFNSAIVIAFPDLFTNIEDLSLRHIDTISKVNHRLMLELANRLNMSYNTYQTVNYGWRQPNGSFDGLMGRFQRYELDLAQLAIFMRLDRIALVDFVAETYRVRAGIMFRQPPLSAVANIFAMPFENDVWVSILMLLIITTVVLVLELFFSPHTHDMSYMDTLNFVWGAMCQQGFYVEVRNRSARIIVFTTFVAALFLFTSFSANIVALLQSPSDAIQSLSDLGQSPLEIGVQDTQYNKIYFTESTDPVTKNLYHKKIASKGENIYMRPLLGMEKMRTGLFAYQVELQAGYQIVSDTFSEPEKCGLMELEPFQLPMLAIPTRKNFPYKELIRRQLRWQREVSLVNREERKWIPQKPKCEGGVGGFVSIGITECRYALGIFGCGAAASFGLFLLEFIFKYFKQVYRIIKGYREMQR</sequence>
<dbReference type="PANTHER" id="PTHR42643:SF33">
    <property type="entry name" value="GLUTAMATE RECEPTOR 2-LIKE PROTEIN"/>
    <property type="match status" value="1"/>
</dbReference>
<dbReference type="InterPro" id="IPR001320">
    <property type="entry name" value="Iontro_rcpt_C"/>
</dbReference>
<keyword evidence="5 9" id="KW-1133">Transmembrane helix</keyword>
<dbReference type="OrthoDB" id="6117597at2759"/>
<evidence type="ECO:0000259" key="10">
    <source>
        <dbReference type="Pfam" id="PF00060"/>
    </source>
</evidence>
<dbReference type="Pfam" id="PF00060">
    <property type="entry name" value="Lig_chan"/>
    <property type="match status" value="1"/>
</dbReference>
<dbReference type="KEGG" id="dya:Dyak_GE22541"/>
<protein>
    <recommendedName>
        <fullName evidence="10">Ionotropic glutamate receptor C-terminal domain-containing protein</fullName>
    </recommendedName>
</protein>
<evidence type="ECO:0000313" key="12">
    <source>
        <dbReference type="Proteomes" id="UP000002282"/>
    </source>
</evidence>
<comment type="similarity">
    <text evidence="2">Belongs to the glutamate-gated ion channel (TC 1.A.10.1) family.</text>
</comment>
<dbReference type="AlphaFoldDB" id="B4PH18"/>
<accession>B4PH18</accession>
<dbReference type="Gene3D" id="1.10.287.70">
    <property type="match status" value="1"/>
</dbReference>
<keyword evidence="7" id="KW-0675">Receptor</keyword>
<feature type="transmembrane region" description="Helical" evidence="9">
    <location>
        <begin position="489"/>
        <end position="513"/>
    </location>
</feature>
<dbReference type="EMBL" id="CM000159">
    <property type="protein sequence ID" value="EDW95388.2"/>
    <property type="molecule type" value="Genomic_DNA"/>
</dbReference>
<proteinExistence type="inferred from homology"/>
<dbReference type="InterPro" id="IPR052192">
    <property type="entry name" value="Insect_Ionotropic_Sensory_Rcpt"/>
</dbReference>
<evidence type="ECO:0000256" key="2">
    <source>
        <dbReference type="ARBA" id="ARBA00008685"/>
    </source>
</evidence>
<dbReference type="eggNOG" id="KOG1052">
    <property type="taxonomic scope" value="Eukaryota"/>
</dbReference>
<comment type="subcellular location">
    <subcellularLocation>
        <location evidence="1">Cell membrane</location>
        <topology evidence="1">Multi-pass membrane protein</topology>
    </subcellularLocation>
</comment>
<evidence type="ECO:0000256" key="8">
    <source>
        <dbReference type="ARBA" id="ARBA00023180"/>
    </source>
</evidence>
<feature type="domain" description="Ionotropic glutamate receptor C-terminal" evidence="10">
    <location>
        <begin position="430"/>
        <end position="686"/>
    </location>
</feature>
<evidence type="ECO:0000256" key="4">
    <source>
        <dbReference type="ARBA" id="ARBA00022692"/>
    </source>
</evidence>